<dbReference type="InterPro" id="IPR051157">
    <property type="entry name" value="PDH/Transketolase"/>
</dbReference>
<gene>
    <name evidence="5" type="ORF">PQJ61_08305</name>
</gene>
<dbReference type="PANTHER" id="PTHR43825">
    <property type="entry name" value="PYRUVATE DEHYDROGENASE E1 COMPONENT"/>
    <property type="match status" value="1"/>
</dbReference>
<organism evidence="5 6">
    <name type="scientific">Candidatus Thalassospirochaeta sargassi</name>
    <dbReference type="NCBI Taxonomy" id="3119039"/>
    <lineage>
        <taxon>Bacteria</taxon>
        <taxon>Pseudomonadati</taxon>
        <taxon>Spirochaetota</taxon>
        <taxon>Spirochaetia</taxon>
        <taxon>Spirochaetales</taxon>
        <taxon>Spirochaetaceae</taxon>
        <taxon>Candidatus Thalassospirochaeta</taxon>
    </lineage>
</organism>
<evidence type="ECO:0000256" key="2">
    <source>
        <dbReference type="ARBA" id="ARBA00007131"/>
    </source>
</evidence>
<comment type="cofactor">
    <cofactor evidence="1">
        <name>thiamine diphosphate</name>
        <dbReference type="ChEBI" id="CHEBI:58937"/>
    </cofactor>
</comment>
<evidence type="ECO:0000256" key="3">
    <source>
        <dbReference type="ARBA" id="ARBA00023052"/>
    </source>
</evidence>
<evidence type="ECO:0000259" key="4">
    <source>
        <dbReference type="SMART" id="SM00861"/>
    </source>
</evidence>
<feature type="domain" description="Transketolase-like pyrimidine-binding" evidence="4">
    <location>
        <begin position="1"/>
        <end position="166"/>
    </location>
</feature>
<dbReference type="SUPFAM" id="SSF52922">
    <property type="entry name" value="TK C-terminal domain-like"/>
    <property type="match status" value="1"/>
</dbReference>
<dbReference type="InterPro" id="IPR009014">
    <property type="entry name" value="Transketo_C/PFOR_II"/>
</dbReference>
<accession>A0AAJ1ICH1</accession>
<dbReference type="EMBL" id="JAQQAL010000017">
    <property type="protein sequence ID" value="MDC7226753.1"/>
    <property type="molecule type" value="Genomic_DNA"/>
</dbReference>
<dbReference type="SMART" id="SM00861">
    <property type="entry name" value="Transket_pyr"/>
    <property type="match status" value="1"/>
</dbReference>
<dbReference type="AlphaFoldDB" id="A0AAJ1ICH1"/>
<dbReference type="Pfam" id="PF02780">
    <property type="entry name" value="Transketolase_C"/>
    <property type="match status" value="1"/>
</dbReference>
<dbReference type="FunFam" id="3.40.50.970:FF:000129">
    <property type="entry name" value="Transketolase"/>
    <property type="match status" value="1"/>
</dbReference>
<dbReference type="Gene3D" id="3.40.50.920">
    <property type="match status" value="1"/>
</dbReference>
<dbReference type="Gene3D" id="3.40.50.970">
    <property type="match status" value="1"/>
</dbReference>
<evidence type="ECO:0000313" key="6">
    <source>
        <dbReference type="Proteomes" id="UP001221217"/>
    </source>
</evidence>
<reference evidence="5 6" key="1">
    <citation type="submission" date="2022-12" db="EMBL/GenBank/DDBJ databases">
        <title>Metagenome assembled genome from gulf of manar.</title>
        <authorList>
            <person name="Kohli P."/>
            <person name="Pk S."/>
            <person name="Venkata Ramana C."/>
            <person name="Sasikala C."/>
        </authorList>
    </citation>
    <scope>NUCLEOTIDE SEQUENCE [LARGE SCALE GENOMIC DNA]</scope>
    <source>
        <strain evidence="5">JB008</strain>
    </source>
</reference>
<comment type="caution">
    <text evidence="5">The sequence shown here is derived from an EMBL/GenBank/DDBJ whole genome shotgun (WGS) entry which is preliminary data.</text>
</comment>
<dbReference type="InterPro" id="IPR005475">
    <property type="entry name" value="Transketolase-like_Pyr-bd"/>
</dbReference>
<dbReference type="InterPro" id="IPR033248">
    <property type="entry name" value="Transketolase_C"/>
</dbReference>
<dbReference type="CDD" id="cd07033">
    <property type="entry name" value="TPP_PYR_DXS_TK_like"/>
    <property type="match status" value="1"/>
</dbReference>
<name>A0AAJ1ICH1_9SPIO</name>
<dbReference type="InterPro" id="IPR029061">
    <property type="entry name" value="THDP-binding"/>
</dbReference>
<dbReference type="SUPFAM" id="SSF52518">
    <property type="entry name" value="Thiamin diphosphate-binding fold (THDP-binding)"/>
    <property type="match status" value="1"/>
</dbReference>
<dbReference type="Pfam" id="PF02779">
    <property type="entry name" value="Transket_pyr"/>
    <property type="match status" value="1"/>
</dbReference>
<evidence type="ECO:0000256" key="1">
    <source>
        <dbReference type="ARBA" id="ARBA00001964"/>
    </source>
</evidence>
<sequence length="310" mass="33692">MGMRETYTESLIRLAEKDERICLLDADLRVGHGTKPFYDRFPDRAINCGVAEANMLGIAAGLAAGGKIPFAETFGCFAARRAFDQFFISGNYAGLNVKLLGSDPGVTAAFNGGTHMPFEDLALMRAIPGLTIVSPCDPYSLGELMEPLAYSDGCVYLRMPRKAEQQIYMGNEKIELGRGKVLKEGSDITIAATGFVMVPEALKAAELLDKDGISAAVIDFHTIKPLDTDLIEEWAGKTTMIVTMENHQKSGGFGGAVAEHLSSTKPVPVFRIGIEDRFGQVGTEAFLKQDYGLTAEQSAPLIRDFFYKLK</sequence>
<protein>
    <submittedName>
        <fullName evidence="5">Transketolase C-terminal domain-containing protein</fullName>
    </submittedName>
</protein>
<comment type="similarity">
    <text evidence="2">Belongs to the transketolase family.</text>
</comment>
<proteinExistence type="inferred from homology"/>
<dbReference type="Proteomes" id="UP001221217">
    <property type="component" value="Unassembled WGS sequence"/>
</dbReference>
<dbReference type="PANTHER" id="PTHR43825:SF1">
    <property type="entry name" value="TRANSKETOLASE-LIKE PYRIMIDINE-BINDING DOMAIN-CONTAINING PROTEIN"/>
    <property type="match status" value="1"/>
</dbReference>
<evidence type="ECO:0000313" key="5">
    <source>
        <dbReference type="EMBL" id="MDC7226753.1"/>
    </source>
</evidence>
<keyword evidence="3" id="KW-0786">Thiamine pyrophosphate</keyword>